<dbReference type="AlphaFoldDB" id="A0A5B8J887"/>
<name>A0A5B8J887_9ACTN</name>
<reference evidence="5 6" key="1">
    <citation type="submission" date="2019-07" db="EMBL/GenBank/DDBJ databases">
        <authorList>
            <person name="Zhu P."/>
        </authorList>
    </citation>
    <scope>NUCLEOTIDE SEQUENCE [LARGE SCALE GENOMIC DNA]</scope>
    <source>
        <strain evidence="5 6">SSL-25</strain>
    </source>
</reference>
<protein>
    <recommendedName>
        <fullName evidence="4">SpaA-like prealbumin fold domain-containing protein</fullName>
    </recommendedName>
</protein>
<dbReference type="InterPro" id="IPR013783">
    <property type="entry name" value="Ig-like_fold"/>
</dbReference>
<dbReference type="SUPFAM" id="SSF117074">
    <property type="entry name" value="Hypothetical protein PA1324"/>
    <property type="match status" value="1"/>
</dbReference>
<feature type="domain" description="SpaA-like prealbumin fold" evidence="4">
    <location>
        <begin position="432"/>
        <end position="522"/>
    </location>
</feature>
<evidence type="ECO:0000313" key="5">
    <source>
        <dbReference type="EMBL" id="QDY77547.1"/>
    </source>
</evidence>
<evidence type="ECO:0000256" key="2">
    <source>
        <dbReference type="ARBA" id="ARBA00022525"/>
    </source>
</evidence>
<evidence type="ECO:0000259" key="4">
    <source>
        <dbReference type="Pfam" id="PF17802"/>
    </source>
</evidence>
<proteinExistence type="inferred from homology"/>
<dbReference type="EMBL" id="CP042266">
    <property type="protein sequence ID" value="QDY77547.1"/>
    <property type="molecule type" value="Genomic_DNA"/>
</dbReference>
<dbReference type="PANTHER" id="PTHR36108">
    <property type="entry name" value="COLOSSIN-B-RELATED"/>
    <property type="match status" value="1"/>
</dbReference>
<accession>A0A5B8J887</accession>
<feature type="domain" description="SpaA-like prealbumin fold" evidence="4">
    <location>
        <begin position="657"/>
        <end position="738"/>
    </location>
</feature>
<evidence type="ECO:0000256" key="1">
    <source>
        <dbReference type="ARBA" id="ARBA00007257"/>
    </source>
</evidence>
<feature type="domain" description="SpaA-like prealbumin fold" evidence="4">
    <location>
        <begin position="544"/>
        <end position="624"/>
    </location>
</feature>
<dbReference type="PANTHER" id="PTHR36108:SF13">
    <property type="entry name" value="COLOSSIN-B-RELATED"/>
    <property type="match status" value="1"/>
</dbReference>
<dbReference type="GO" id="GO:0005975">
    <property type="term" value="P:carbohydrate metabolic process"/>
    <property type="evidence" value="ECO:0007669"/>
    <property type="project" value="UniProtKB-ARBA"/>
</dbReference>
<keyword evidence="6" id="KW-1185">Reference proteome</keyword>
<dbReference type="Pfam" id="PF17802">
    <property type="entry name" value="SpaA"/>
    <property type="match status" value="4"/>
</dbReference>
<gene>
    <name evidence="5" type="ORF">FQU76_14580</name>
</gene>
<evidence type="ECO:0000256" key="3">
    <source>
        <dbReference type="ARBA" id="ARBA00022729"/>
    </source>
</evidence>
<keyword evidence="2" id="KW-0964">Secreted</keyword>
<organism evidence="5 6">
    <name type="scientific">Streptomyces qinzhouensis</name>
    <dbReference type="NCBI Taxonomy" id="2599401"/>
    <lineage>
        <taxon>Bacteria</taxon>
        <taxon>Bacillati</taxon>
        <taxon>Actinomycetota</taxon>
        <taxon>Actinomycetes</taxon>
        <taxon>Kitasatosporales</taxon>
        <taxon>Streptomycetaceae</taxon>
        <taxon>Streptomyces</taxon>
    </lineage>
</organism>
<dbReference type="InterPro" id="IPR041033">
    <property type="entry name" value="SpaA_PFL_dom_1"/>
</dbReference>
<dbReference type="KEGG" id="sqz:FQU76_14580"/>
<comment type="similarity">
    <text evidence="1">Belongs to the serine-aspartate repeat-containing protein (SDr) family.</text>
</comment>
<evidence type="ECO:0000313" key="6">
    <source>
        <dbReference type="Proteomes" id="UP000320580"/>
    </source>
</evidence>
<keyword evidence="3" id="KW-0732">Signal</keyword>
<feature type="domain" description="SpaA-like prealbumin fold" evidence="4">
    <location>
        <begin position="767"/>
        <end position="871"/>
    </location>
</feature>
<dbReference type="OrthoDB" id="3169091at2"/>
<dbReference type="RefSeq" id="WP_146480884.1">
    <property type="nucleotide sequence ID" value="NZ_CP042266.1"/>
</dbReference>
<sequence length="882" mass="91007">MQSMSGRGAAFEEEAAVGGRLPGRRLRRAGWGGGWRTGLVALCAAVLPLAGLTAPAEAAPAEARAATGTLSLCSDRSVDGGPFTTGDTSTEQPLPPGHVTYMAVYDAGVSPGEFVGEVYAGMPGVPTQQQVAANLDTPDGLLNPSAPNLYGGQLYQVDGGSCTDVTVDTTHTYYVLEYQKDYDANGNLIGYRDLTQFGVGPDWSLGYWIDGGFPAGSHFNDSGLYVTPAGDRAFFSGGSGGYLGNGRILPITVDAGATRTVTTITKHFSMTAIKEFAPGSSGSVSGRTILFTNKNLGGAIGGVGGVCCTAIYASETGTDGSAFNTDPLAGWSLTAWEYITPAEWAAGFRLDSTSQLGVTQPVAYIPVTQALKDALLAWPYLQDFDRGLLSAIQVGGFFAGGGATLTDSNGGAYRAAPVTFTNTTGVTPPVTGAVTVVKEDADTSATLAGATFQLWQETNGVTGLQTGGNDPDTRIGVPCTTGANGTCTATVPVGTYYWQETEAPAGYQLPANPVSTLVLTTQNAAAGVTVNAENTKIPPTPVTGDVTVVKVDDQTGAKLANALFQLWEETNNIPGLQTTGGNPDTRVGPPCLTDTQGACTRTVETGTYYWREVIAPPGYGLPANPVFGPLVLTDANASQGVSATANNTATPPTPVTGDVTVVKKDADTGATLAGAVFQLWQETNGILGLQTSGTNPDTRINGSCTTGADGICSRTVRTGTYYWQETQAPPGYDLPADPVFGPLPLTQTNAAQGITITARDTKTPAKGSIKVLKTDKKNGKALAGAVFELWQEANGVPGLQTTGTNPDTEVGNGCSTDAEGVCTFTDLPAGQYYLKETDVPEGYVLPGNPVTGPYTITAENADEPIVVKIANKRGEGGKGKKE</sequence>
<dbReference type="Gene3D" id="2.60.40.10">
    <property type="entry name" value="Immunoglobulins"/>
    <property type="match status" value="4"/>
</dbReference>
<dbReference type="Proteomes" id="UP000320580">
    <property type="component" value="Chromosome"/>
</dbReference>